<dbReference type="InterPro" id="IPR029052">
    <property type="entry name" value="Metallo-depent_PP-like"/>
</dbReference>
<dbReference type="Proteomes" id="UP001460888">
    <property type="component" value="Unassembled WGS sequence"/>
</dbReference>
<evidence type="ECO:0000256" key="1">
    <source>
        <dbReference type="ARBA" id="ARBA00005662"/>
    </source>
</evidence>
<dbReference type="PANTHER" id="PTHR33393">
    <property type="entry name" value="POLYGLUTAMINE SYNTHESIS ACCESSORY PROTEIN RV0574C-RELATED"/>
    <property type="match status" value="1"/>
</dbReference>
<evidence type="ECO:0000313" key="4">
    <source>
        <dbReference type="Proteomes" id="UP001460888"/>
    </source>
</evidence>
<dbReference type="EMBL" id="APND01000005">
    <property type="protein sequence ID" value="MES1930678.1"/>
    <property type="molecule type" value="Genomic_DNA"/>
</dbReference>
<dbReference type="InterPro" id="IPR052169">
    <property type="entry name" value="CW_Biosynth-Accessory"/>
</dbReference>
<reference evidence="3 4" key="1">
    <citation type="submission" date="2013-03" db="EMBL/GenBank/DDBJ databases">
        <title>Salinisphaera dokdonensis CL-ES53 Genome Sequencing.</title>
        <authorList>
            <person name="Li C."/>
            <person name="Lai Q."/>
            <person name="Shao Z."/>
        </authorList>
    </citation>
    <scope>NUCLEOTIDE SEQUENCE [LARGE SCALE GENOMIC DNA]</scope>
    <source>
        <strain evidence="3 4">CL-ES53</strain>
    </source>
</reference>
<evidence type="ECO:0000313" key="3">
    <source>
        <dbReference type="EMBL" id="MES1930678.1"/>
    </source>
</evidence>
<dbReference type="InterPro" id="IPR019079">
    <property type="entry name" value="Capsule_synth_CapA"/>
</dbReference>
<dbReference type="Gene3D" id="3.60.21.10">
    <property type="match status" value="1"/>
</dbReference>
<proteinExistence type="inferred from homology"/>
<dbReference type="CDD" id="cd07381">
    <property type="entry name" value="MPP_CapA"/>
    <property type="match status" value="1"/>
</dbReference>
<name>A0ABV2B485_9GAMM</name>
<protein>
    <submittedName>
        <fullName evidence="3">Poly-gamma-glutamate capsule biosynthesis protein</fullName>
    </submittedName>
</protein>
<evidence type="ECO:0000259" key="2">
    <source>
        <dbReference type="SMART" id="SM00854"/>
    </source>
</evidence>
<dbReference type="PANTHER" id="PTHR33393:SF13">
    <property type="entry name" value="PGA BIOSYNTHESIS PROTEIN CAPA"/>
    <property type="match status" value="1"/>
</dbReference>
<sequence length="374" mass="40801">MSTTGRRIRLAFVGDISLGFMKRQVPPPKVIPDWGAIEAAIGEPDLLVGNLECCLVDERCTAQESSQPMATPVSAAPLLANAGFSVLCLANNHMLDCGPESLAVTRANLDKAGISAFGAGANVDEAEAPAYRSVRGTRIAFLGACDSERYYASADRAGVAPLQETRLIQRIRDAAAEADLIVVTLHADLEFTTMPAPWRQRLARRLVSEGADLVIQHHPHVLQGAEKWRDGLIAYSLGNFIFSIQGNSYQESHAGVSDSAVLIVDIDVAANTRTLSRHVVPVSITSTGFPRLVTAGLDEASDAFESLSCALAHDRQVRAIWFARCRAEASLHFWAFYYGLRRLRFKQALGDLARLFVRRQNRRWLLGLLSGGYI</sequence>
<dbReference type="SUPFAM" id="SSF56300">
    <property type="entry name" value="Metallo-dependent phosphatases"/>
    <property type="match status" value="1"/>
</dbReference>
<accession>A0ABV2B485</accession>
<comment type="similarity">
    <text evidence="1">Belongs to the CapA family.</text>
</comment>
<comment type="caution">
    <text evidence="3">The sequence shown here is derived from an EMBL/GenBank/DDBJ whole genome shotgun (WGS) entry which is preliminary data.</text>
</comment>
<keyword evidence="4" id="KW-1185">Reference proteome</keyword>
<dbReference type="SMART" id="SM00854">
    <property type="entry name" value="PGA_cap"/>
    <property type="match status" value="1"/>
</dbReference>
<dbReference type="Pfam" id="PF09587">
    <property type="entry name" value="PGA_cap"/>
    <property type="match status" value="1"/>
</dbReference>
<gene>
    <name evidence="3" type="ORF">SADO_15559</name>
</gene>
<feature type="domain" description="Capsule synthesis protein CapA" evidence="2">
    <location>
        <begin position="9"/>
        <end position="244"/>
    </location>
</feature>
<dbReference type="RefSeq" id="WP_353113104.1">
    <property type="nucleotide sequence ID" value="NZ_APND01000005.1"/>
</dbReference>
<organism evidence="3 4">
    <name type="scientific">Salinisphaera dokdonensis CL-ES53</name>
    <dbReference type="NCBI Taxonomy" id="1304272"/>
    <lineage>
        <taxon>Bacteria</taxon>
        <taxon>Pseudomonadati</taxon>
        <taxon>Pseudomonadota</taxon>
        <taxon>Gammaproteobacteria</taxon>
        <taxon>Salinisphaerales</taxon>
        <taxon>Salinisphaeraceae</taxon>
        <taxon>Salinisphaera</taxon>
    </lineage>
</organism>